<evidence type="ECO:0000313" key="2">
    <source>
        <dbReference type="EMBL" id="OMH27826.1"/>
    </source>
</evidence>
<sequence length="126" mass="13197">MYPASTESTVEDVIVMVTADLAARPLDLKPKSMNATAVRDGLGEDAWQVTIVLPKPDGATWDAEALFAVRRTVVDAFDGALEGRLVLPGQTLAVVTTDEADPADIAAEETPVEGEDPSGDASEKAT</sequence>
<proteinExistence type="predicted"/>
<organism evidence="2 3">
    <name type="scientific">Tersicoccus phoenicis</name>
    <dbReference type="NCBI Taxonomy" id="554083"/>
    <lineage>
        <taxon>Bacteria</taxon>
        <taxon>Bacillati</taxon>
        <taxon>Actinomycetota</taxon>
        <taxon>Actinomycetes</taxon>
        <taxon>Micrococcales</taxon>
        <taxon>Micrococcaceae</taxon>
        <taxon>Tersicoccus</taxon>
    </lineage>
</organism>
<dbReference type="EMBL" id="MRDE01000015">
    <property type="protein sequence ID" value="OMH27826.1"/>
    <property type="molecule type" value="Genomic_DNA"/>
</dbReference>
<dbReference type="AlphaFoldDB" id="A0A1R1LK28"/>
<comment type="caution">
    <text evidence="2">The sequence shown here is derived from an EMBL/GenBank/DDBJ whole genome shotgun (WGS) entry which is preliminary data.</text>
</comment>
<feature type="compositionally biased region" description="Acidic residues" evidence="1">
    <location>
        <begin position="98"/>
        <end position="118"/>
    </location>
</feature>
<gene>
    <name evidence="2" type="ORF">BKD30_02500</name>
</gene>
<accession>A0A1R1LK28</accession>
<dbReference type="Proteomes" id="UP000187085">
    <property type="component" value="Unassembled WGS sequence"/>
</dbReference>
<feature type="region of interest" description="Disordered" evidence="1">
    <location>
        <begin position="97"/>
        <end position="126"/>
    </location>
</feature>
<evidence type="ECO:0000256" key="1">
    <source>
        <dbReference type="SAM" id="MobiDB-lite"/>
    </source>
</evidence>
<protein>
    <submittedName>
        <fullName evidence="2">Uncharacterized protein</fullName>
    </submittedName>
</protein>
<keyword evidence="3" id="KW-1185">Reference proteome</keyword>
<name>A0A1R1LK28_9MICC</name>
<reference evidence="2 3" key="1">
    <citation type="submission" date="2016-12" db="EMBL/GenBank/DDBJ databases">
        <title>Draft genome of Tersicoccus phoenicis 1P05MA.</title>
        <authorList>
            <person name="Nakajima Y."/>
            <person name="Yoshizawa S."/>
            <person name="Nakamura K."/>
            <person name="Ogura Y."/>
            <person name="Hayashi T."/>
            <person name="Kogure K."/>
        </authorList>
    </citation>
    <scope>NUCLEOTIDE SEQUENCE [LARGE SCALE GENOMIC DNA]</scope>
    <source>
        <strain evidence="2 3">1p05MA</strain>
    </source>
</reference>
<evidence type="ECO:0000313" key="3">
    <source>
        <dbReference type="Proteomes" id="UP000187085"/>
    </source>
</evidence>